<feature type="domain" description="DUF2061" evidence="1">
    <location>
        <begin position="11"/>
        <end position="61"/>
    </location>
</feature>
<evidence type="ECO:0000313" key="2">
    <source>
        <dbReference type="EMBL" id="MDQ0443885.1"/>
    </source>
</evidence>
<dbReference type="EMBL" id="JAUSVV010000008">
    <property type="protein sequence ID" value="MDQ0443885.1"/>
    <property type="molecule type" value="Genomic_DNA"/>
</dbReference>
<sequence length="69" mass="7669">MPSTDARWRSIAKAMTWRFVGSLDTLVLSWVFTGNIVVAGTIASAETLTKTVLYYLHERAWGLVPQGRA</sequence>
<accession>A0ABU0HNI1</accession>
<reference evidence="2 3" key="1">
    <citation type="submission" date="2023-07" db="EMBL/GenBank/DDBJ databases">
        <title>Genomic Encyclopedia of Type Strains, Phase IV (KMG-IV): sequencing the most valuable type-strain genomes for metagenomic binning, comparative biology and taxonomic classification.</title>
        <authorList>
            <person name="Goeker M."/>
        </authorList>
    </citation>
    <scope>NUCLEOTIDE SEQUENCE [LARGE SCALE GENOMIC DNA]</scope>
    <source>
        <strain evidence="2 3">DSM 19562</strain>
    </source>
</reference>
<proteinExistence type="predicted"/>
<evidence type="ECO:0000313" key="3">
    <source>
        <dbReference type="Proteomes" id="UP001236369"/>
    </source>
</evidence>
<organism evidence="2 3">
    <name type="scientific">Methylobacterium persicinum</name>
    <dbReference type="NCBI Taxonomy" id="374426"/>
    <lineage>
        <taxon>Bacteria</taxon>
        <taxon>Pseudomonadati</taxon>
        <taxon>Pseudomonadota</taxon>
        <taxon>Alphaproteobacteria</taxon>
        <taxon>Hyphomicrobiales</taxon>
        <taxon>Methylobacteriaceae</taxon>
        <taxon>Methylobacterium</taxon>
    </lineage>
</organism>
<evidence type="ECO:0000259" key="1">
    <source>
        <dbReference type="Pfam" id="PF09834"/>
    </source>
</evidence>
<dbReference type="RefSeq" id="WP_238248445.1">
    <property type="nucleotide sequence ID" value="NZ_BPQX01000018.1"/>
</dbReference>
<dbReference type="Pfam" id="PF09834">
    <property type="entry name" value="DUF2061"/>
    <property type="match status" value="1"/>
</dbReference>
<gene>
    <name evidence="2" type="ORF">QO016_003391</name>
</gene>
<comment type="caution">
    <text evidence="2">The sequence shown here is derived from an EMBL/GenBank/DDBJ whole genome shotgun (WGS) entry which is preliminary data.</text>
</comment>
<keyword evidence="3" id="KW-1185">Reference proteome</keyword>
<dbReference type="InterPro" id="IPR018638">
    <property type="entry name" value="DUF2061_membrane"/>
</dbReference>
<name>A0ABU0HNI1_9HYPH</name>
<dbReference type="Proteomes" id="UP001236369">
    <property type="component" value="Unassembled WGS sequence"/>
</dbReference>
<protein>
    <submittedName>
        <fullName evidence="2">Membrane protein</fullName>
    </submittedName>
</protein>